<dbReference type="NCBIfam" id="TIGR00562">
    <property type="entry name" value="proto_IX_ox"/>
    <property type="match status" value="1"/>
</dbReference>
<evidence type="ECO:0000313" key="8">
    <source>
        <dbReference type="EMBL" id="VAX11297.1"/>
    </source>
</evidence>
<proteinExistence type="predicted"/>
<dbReference type="InterPro" id="IPR036188">
    <property type="entry name" value="FAD/NAD-bd_sf"/>
</dbReference>
<keyword evidence="5" id="KW-0350">Heme biosynthesis</keyword>
<keyword evidence="2" id="KW-0285">Flavoprotein</keyword>
<dbReference type="GO" id="GO:0006783">
    <property type="term" value="P:heme biosynthetic process"/>
    <property type="evidence" value="ECO:0007669"/>
    <property type="project" value="UniProtKB-KW"/>
</dbReference>
<dbReference type="PANTHER" id="PTHR42923:SF3">
    <property type="entry name" value="PROTOPORPHYRINOGEN OXIDASE"/>
    <property type="match status" value="1"/>
</dbReference>
<keyword evidence="4 8" id="KW-0560">Oxidoreductase</keyword>
<evidence type="ECO:0000256" key="1">
    <source>
        <dbReference type="ARBA" id="ARBA00001974"/>
    </source>
</evidence>
<dbReference type="InterPro" id="IPR004572">
    <property type="entry name" value="Protoporphyrinogen_oxidase"/>
</dbReference>
<dbReference type="EC" id="1.3.3.4" evidence="8"/>
<dbReference type="InterPro" id="IPR050464">
    <property type="entry name" value="Zeta_carotene_desat/Oxidored"/>
</dbReference>
<name>A0A3B1C316_9ZZZZ</name>
<reference evidence="8" key="1">
    <citation type="submission" date="2018-06" db="EMBL/GenBank/DDBJ databases">
        <authorList>
            <person name="Zhirakovskaya E."/>
        </authorList>
    </citation>
    <scope>NUCLEOTIDE SEQUENCE</scope>
</reference>
<evidence type="ECO:0000256" key="3">
    <source>
        <dbReference type="ARBA" id="ARBA00022827"/>
    </source>
</evidence>
<evidence type="ECO:0000259" key="7">
    <source>
        <dbReference type="Pfam" id="PF01593"/>
    </source>
</evidence>
<evidence type="ECO:0000256" key="6">
    <source>
        <dbReference type="ARBA" id="ARBA00023444"/>
    </source>
</evidence>
<dbReference type="PANTHER" id="PTHR42923">
    <property type="entry name" value="PROTOPORPHYRINOGEN OXIDASE"/>
    <property type="match status" value="1"/>
</dbReference>
<evidence type="ECO:0000256" key="2">
    <source>
        <dbReference type="ARBA" id="ARBA00022630"/>
    </source>
</evidence>
<dbReference type="EMBL" id="UOFX01000083">
    <property type="protein sequence ID" value="VAX11297.1"/>
    <property type="molecule type" value="Genomic_DNA"/>
</dbReference>
<sequence>MDNHDADVLVIGGGISGLTTAWWLAQAGLAVEVWEKGERLGGKISSQRKSGYLLERSASLLMNFRPEVSRFLNESGLTTSKILAPPKPTRYTVHQGRLEAVPASIRAMISSPVWSLKGRLRLAMEPFVPAGGSSQETVSEFISRRLGREMLEKFIDPYVAGPLASDPDQANAYSVLPRLTALEQRYGSLGLGVLAHKAMRKRTASVTEAISFQGGMSTMVQTLANCRGVSFRSGRSVSGLEPTADGWRVAAVTHAGECSLHAKHVVISTPAAAASVLTLSLDAELSSLLDGIEYAPVSVVHLGFCRDAISHALNGNGFLTGRQPGHALTGSLWMSSIFSNRAPTGSVLLTNYLGGSRRSEGAAWDDTRSISEALKALSPLLGIKGDPEMVHIDRHHEALPLYHGAYHARMQSIEERLQHLPGLHLEANYRGGVSVRDRITCGHAAAQRILNSLGCNSGASHLGVMTDGVFGH</sequence>
<dbReference type="SUPFAM" id="SSF54373">
    <property type="entry name" value="FAD-linked reductases, C-terminal domain"/>
    <property type="match status" value="1"/>
</dbReference>
<organism evidence="8">
    <name type="scientific">hydrothermal vent metagenome</name>
    <dbReference type="NCBI Taxonomy" id="652676"/>
    <lineage>
        <taxon>unclassified sequences</taxon>
        <taxon>metagenomes</taxon>
        <taxon>ecological metagenomes</taxon>
    </lineage>
</organism>
<accession>A0A3B1C316</accession>
<keyword evidence="3" id="KW-0274">FAD</keyword>
<evidence type="ECO:0000256" key="4">
    <source>
        <dbReference type="ARBA" id="ARBA00023002"/>
    </source>
</evidence>
<comment type="pathway">
    <text evidence="6">Porphyrin-containing compound metabolism.</text>
</comment>
<evidence type="ECO:0000256" key="5">
    <source>
        <dbReference type="ARBA" id="ARBA00023133"/>
    </source>
</evidence>
<dbReference type="SUPFAM" id="SSF51905">
    <property type="entry name" value="FAD/NAD(P)-binding domain"/>
    <property type="match status" value="1"/>
</dbReference>
<dbReference type="InterPro" id="IPR002937">
    <property type="entry name" value="Amino_oxidase"/>
</dbReference>
<dbReference type="Gene3D" id="1.10.3110.10">
    <property type="entry name" value="protoporphyrinogen ix oxidase, domain 3"/>
    <property type="match status" value="1"/>
</dbReference>
<feature type="domain" description="Amine oxidase" evidence="7">
    <location>
        <begin position="15"/>
        <end position="450"/>
    </location>
</feature>
<gene>
    <name evidence="8" type="ORF">MNBD_GAMMA26-879</name>
</gene>
<protein>
    <submittedName>
        <fullName evidence="8">Protoporphyrinogen IX oxidase, aerobic, HemY</fullName>
        <ecNumber evidence="8">1.3.3.4</ecNumber>
    </submittedName>
</protein>
<dbReference type="Gene3D" id="3.90.660.20">
    <property type="entry name" value="Protoporphyrinogen oxidase, mitochondrial, domain 2"/>
    <property type="match status" value="1"/>
</dbReference>
<dbReference type="Gene3D" id="3.50.50.60">
    <property type="entry name" value="FAD/NAD(P)-binding domain"/>
    <property type="match status" value="1"/>
</dbReference>
<dbReference type="Pfam" id="PF01593">
    <property type="entry name" value="Amino_oxidase"/>
    <property type="match status" value="1"/>
</dbReference>
<dbReference type="GO" id="GO:0004729">
    <property type="term" value="F:oxygen-dependent protoporphyrinogen oxidase activity"/>
    <property type="evidence" value="ECO:0007669"/>
    <property type="project" value="UniProtKB-EC"/>
</dbReference>
<dbReference type="AlphaFoldDB" id="A0A3B1C316"/>
<comment type="cofactor">
    <cofactor evidence="1">
        <name>FAD</name>
        <dbReference type="ChEBI" id="CHEBI:57692"/>
    </cofactor>
</comment>